<feature type="compositionally biased region" description="Low complexity" evidence="1">
    <location>
        <begin position="99"/>
        <end position="117"/>
    </location>
</feature>
<dbReference type="PANTHER" id="PTHR35265">
    <property type="entry name" value="LEUKOSIALIN"/>
    <property type="match status" value="1"/>
</dbReference>
<keyword evidence="2" id="KW-1133">Transmembrane helix</keyword>
<keyword evidence="2" id="KW-0472">Membrane</keyword>
<dbReference type="GO" id="GO:2000404">
    <property type="term" value="P:regulation of T cell migration"/>
    <property type="evidence" value="ECO:0007669"/>
    <property type="project" value="InterPro"/>
</dbReference>
<dbReference type="Proteomes" id="UP000694728">
    <property type="component" value="Unplaced"/>
</dbReference>
<protein>
    <recommendedName>
        <fullName evidence="5">Sialophorin</fullName>
    </recommendedName>
</protein>
<evidence type="ECO:0000313" key="4">
    <source>
        <dbReference type="Proteomes" id="UP000694728"/>
    </source>
</evidence>
<organism evidence="3 4">
    <name type="scientific">Sus scrofa</name>
    <name type="common">Pig</name>
    <dbReference type="NCBI Taxonomy" id="9823"/>
    <lineage>
        <taxon>Eukaryota</taxon>
        <taxon>Metazoa</taxon>
        <taxon>Chordata</taxon>
        <taxon>Craniata</taxon>
        <taxon>Vertebrata</taxon>
        <taxon>Euteleostomi</taxon>
        <taxon>Mammalia</taxon>
        <taxon>Eutheria</taxon>
        <taxon>Laurasiatheria</taxon>
        <taxon>Artiodactyla</taxon>
        <taxon>Suina</taxon>
        <taxon>Suidae</taxon>
        <taxon>Sus</taxon>
    </lineage>
</organism>
<dbReference type="Ensembl" id="ENSSSCT00045036188.1">
    <property type="protein sequence ID" value="ENSSSCP00045025168.1"/>
    <property type="gene ID" value="ENSSSCG00045021203.1"/>
</dbReference>
<dbReference type="InterPro" id="IPR038829">
    <property type="entry name" value="Leukosialin"/>
</dbReference>
<reference evidence="3" key="1">
    <citation type="submission" date="2025-08" db="UniProtKB">
        <authorList>
            <consortium name="Ensembl"/>
        </authorList>
    </citation>
    <scope>IDENTIFICATION</scope>
</reference>
<evidence type="ECO:0000313" key="3">
    <source>
        <dbReference type="Ensembl" id="ENSSSCP00045025168.1"/>
    </source>
</evidence>
<accession>A0A8D1L0F1</accession>
<proteinExistence type="predicted"/>
<sequence>MLGWVEPGPFPFPLGPWPPVLPQLQEELEQPGRNLALIRSQLLLMPVALKMIPLFLFFGSVWAPVASLELPESTTALQMSEPARSPFPLVSVSGTPEINSEASSLSTTELPEESNSPGHQIFLPSSTPYPAEEVSSPGISIAASSGLPLPRSVLSQEVSTNRKSMLLEISDAANTPAVSGMSSLGLHTVTGKTMTTSSLETSDGTSGPPVTTATSSLETSDGTSGPPVTTATSSLETSDGTSGPPVTTATSSLETSDGTSGPPNTTATSSLVASSGTTGPPVIMATRSSKTSVVTRGPPVTIETGLLTTSKGTSGPPVTRETSMKTTDPIFGVGISTVDTSSSSPQNSGQRTNGTMLVAVLVALLVVIVLVVLLLLWRQRQKRKTGVLTLSRGGNRNGVVDAWAGRAQVSDEEAMSPEGASGGNKDSGAPQGEGPGQRPTLTTFFGKRKSRQGSLALEEIKAGSAAKLKGEEEPLVGSEDGAADASASDGPEAREAGAA</sequence>
<evidence type="ECO:0000256" key="2">
    <source>
        <dbReference type="SAM" id="Phobius"/>
    </source>
</evidence>
<dbReference type="AlphaFoldDB" id="A0A8D1L0F1"/>
<feature type="transmembrane region" description="Helical" evidence="2">
    <location>
        <begin position="356"/>
        <end position="377"/>
    </location>
</feature>
<dbReference type="PANTHER" id="PTHR35265:SF1">
    <property type="entry name" value="LEUKOSIALIN"/>
    <property type="match status" value="1"/>
</dbReference>
<evidence type="ECO:0000256" key="1">
    <source>
        <dbReference type="SAM" id="MobiDB-lite"/>
    </source>
</evidence>
<feature type="region of interest" description="Disordered" evidence="1">
    <location>
        <begin position="409"/>
        <end position="499"/>
    </location>
</feature>
<name>A0A8D1L0F1_PIG</name>
<feature type="region of interest" description="Disordered" evidence="1">
    <location>
        <begin position="195"/>
        <end position="280"/>
    </location>
</feature>
<feature type="compositionally biased region" description="Low complexity" evidence="1">
    <location>
        <begin position="304"/>
        <end position="315"/>
    </location>
</feature>
<dbReference type="GO" id="GO:0004888">
    <property type="term" value="F:transmembrane signaling receptor activity"/>
    <property type="evidence" value="ECO:0007669"/>
    <property type="project" value="InterPro"/>
</dbReference>
<feature type="region of interest" description="Disordered" evidence="1">
    <location>
        <begin position="303"/>
        <end position="324"/>
    </location>
</feature>
<feature type="compositionally biased region" description="Low complexity" evidence="1">
    <location>
        <begin position="477"/>
        <end position="490"/>
    </location>
</feature>
<keyword evidence="2" id="KW-0812">Transmembrane</keyword>
<evidence type="ECO:0008006" key="5">
    <source>
        <dbReference type="Google" id="ProtNLM"/>
    </source>
</evidence>
<feature type="region of interest" description="Disordered" evidence="1">
    <location>
        <begin position="98"/>
        <end position="121"/>
    </location>
</feature>
<dbReference type="GO" id="GO:0050863">
    <property type="term" value="P:regulation of T cell activation"/>
    <property type="evidence" value="ECO:0007669"/>
    <property type="project" value="InterPro"/>
</dbReference>
<feature type="compositionally biased region" description="Polar residues" evidence="1">
    <location>
        <begin position="195"/>
        <end position="278"/>
    </location>
</feature>